<gene>
    <name evidence="1" type="ORF">SAMN05421677_11330</name>
</gene>
<evidence type="ECO:0000313" key="1">
    <source>
        <dbReference type="EMBL" id="SDP17409.1"/>
    </source>
</evidence>
<keyword evidence="2" id="KW-1185">Reference proteome</keyword>
<dbReference type="STRING" id="240303.SAMN05421677_11330"/>
<dbReference type="InterPro" id="IPR035965">
    <property type="entry name" value="PAS-like_dom_sf"/>
</dbReference>
<dbReference type="SUPFAM" id="SSF55785">
    <property type="entry name" value="PYP-like sensor domain (PAS domain)"/>
    <property type="match status" value="1"/>
</dbReference>
<accession>A0A1H0QKY1</accession>
<organism evidence="1 2">
    <name type="scientific">Halobacillus aidingensis</name>
    <dbReference type="NCBI Taxonomy" id="240303"/>
    <lineage>
        <taxon>Bacteria</taxon>
        <taxon>Bacillati</taxon>
        <taxon>Bacillota</taxon>
        <taxon>Bacilli</taxon>
        <taxon>Bacillales</taxon>
        <taxon>Bacillaceae</taxon>
        <taxon>Halobacillus</taxon>
    </lineage>
</organism>
<dbReference type="AlphaFoldDB" id="A0A1H0QKY1"/>
<dbReference type="EMBL" id="FNIZ01000013">
    <property type="protein sequence ID" value="SDP17409.1"/>
    <property type="molecule type" value="Genomic_DNA"/>
</dbReference>
<protein>
    <submittedName>
        <fullName evidence="1">Uncharacterized protein</fullName>
    </submittedName>
</protein>
<sequence length="50" mass="5744">MGGGGWKGEIKNKAKDGTPYWMDKKLSPFLTKPVFAIRFEITKRKKAEEE</sequence>
<dbReference type="Proteomes" id="UP000198860">
    <property type="component" value="Unassembled WGS sequence"/>
</dbReference>
<evidence type="ECO:0000313" key="2">
    <source>
        <dbReference type="Proteomes" id="UP000198860"/>
    </source>
</evidence>
<name>A0A1H0QKY1_HALAD</name>
<proteinExistence type="predicted"/>
<reference evidence="2" key="1">
    <citation type="submission" date="2016-10" db="EMBL/GenBank/DDBJ databases">
        <authorList>
            <person name="Varghese N."/>
            <person name="Submissions S."/>
        </authorList>
    </citation>
    <scope>NUCLEOTIDE SEQUENCE [LARGE SCALE GENOMIC DNA]</scope>
    <source>
        <strain evidence="2">CGMCC 1.3703</strain>
    </source>
</reference>
<dbReference type="Gene3D" id="3.30.450.20">
    <property type="entry name" value="PAS domain"/>
    <property type="match status" value="1"/>
</dbReference>